<dbReference type="InterPro" id="IPR035948">
    <property type="entry name" value="YwqG-like_sf"/>
</dbReference>
<reference evidence="1 2" key="1">
    <citation type="submission" date="2020-08" db="EMBL/GenBank/DDBJ databases">
        <title>Genomic Encyclopedia of Type Strains, Phase III (KMG-III): the genomes of soil and plant-associated and newly described type strains.</title>
        <authorList>
            <person name="Whitman W."/>
        </authorList>
    </citation>
    <scope>NUCLEOTIDE SEQUENCE [LARGE SCALE GENOMIC DNA]</scope>
    <source>
        <strain evidence="1 2">CECT 8640</strain>
    </source>
</reference>
<dbReference type="SUPFAM" id="SSF103032">
    <property type="entry name" value="Hypothetical protein YwqG"/>
    <property type="match status" value="1"/>
</dbReference>
<proteinExistence type="predicted"/>
<evidence type="ECO:0000313" key="1">
    <source>
        <dbReference type="EMBL" id="MBB5960666.1"/>
    </source>
</evidence>
<organism evidence="1 2">
    <name type="scientific">Saccharothrix tamanrassetensis</name>
    <dbReference type="NCBI Taxonomy" id="1051531"/>
    <lineage>
        <taxon>Bacteria</taxon>
        <taxon>Bacillati</taxon>
        <taxon>Actinomycetota</taxon>
        <taxon>Actinomycetes</taxon>
        <taxon>Pseudonocardiales</taxon>
        <taxon>Pseudonocardiaceae</taxon>
        <taxon>Saccharothrix</taxon>
    </lineage>
</organism>
<dbReference type="AlphaFoldDB" id="A0A841CZD3"/>
<keyword evidence="2" id="KW-1185">Reference proteome</keyword>
<dbReference type="InterPro" id="IPR015315">
    <property type="entry name" value="DUF1963"/>
</dbReference>
<dbReference type="EMBL" id="JACHJN010000019">
    <property type="protein sequence ID" value="MBB5960666.1"/>
    <property type="molecule type" value="Genomic_DNA"/>
</dbReference>
<sequence>MDRYEQFRRAAVDQGVPNDEVDKFADQLRFAIWMGSPRHDEQVVGRRGGLPRLPVGVEWPSNRRGNPLPFIASVDCAALPRVEGLPLPEDGSLLFFLHHENDLPAPLGTDVPEFARVVYVPAGTETAVASPPPGHDSTTFFHEDIPFLIPEQQLSAWVQPVLPEWIEEEDFEFDSEVEERLLGELKHVDDLCELVDELWPDPDRSPVIHLGGYCSEIGGQDTPWTQMTYAGITSRLDDSDFPGSERFDPGEVEKYRLTREWVPLAQFHTGSQYHYGCFLIGRDDLAGKRFDRTLSFTMFTE</sequence>
<name>A0A841CZD3_9PSEU</name>
<dbReference type="Gene3D" id="2.30.320.10">
    <property type="entry name" value="YwqG-like"/>
    <property type="match status" value="1"/>
</dbReference>
<protein>
    <submittedName>
        <fullName evidence="1">Uncharacterized protein YwqG</fullName>
    </submittedName>
</protein>
<gene>
    <name evidence="1" type="ORF">FHS29_007294</name>
</gene>
<dbReference type="Pfam" id="PF09234">
    <property type="entry name" value="DUF1963"/>
    <property type="match status" value="1"/>
</dbReference>
<accession>A0A841CZD3</accession>
<comment type="caution">
    <text evidence="1">The sequence shown here is derived from an EMBL/GenBank/DDBJ whole genome shotgun (WGS) entry which is preliminary data.</text>
</comment>
<dbReference type="PANTHER" id="PTHR36436">
    <property type="entry name" value="SLL5081 PROTEIN"/>
    <property type="match status" value="1"/>
</dbReference>
<dbReference type="RefSeq" id="WP_184699050.1">
    <property type="nucleotide sequence ID" value="NZ_JACHJN010000019.1"/>
</dbReference>
<dbReference type="Proteomes" id="UP000547510">
    <property type="component" value="Unassembled WGS sequence"/>
</dbReference>
<dbReference type="PANTHER" id="PTHR36436:SF6">
    <property type="entry name" value="SLL5081 PROTEIN"/>
    <property type="match status" value="1"/>
</dbReference>
<evidence type="ECO:0000313" key="2">
    <source>
        <dbReference type="Proteomes" id="UP000547510"/>
    </source>
</evidence>